<proteinExistence type="predicted"/>
<sequence length="245" mass="26590">MFTRNGPSGGYRVQLAHLRGGISMITPLVRIRNAARCACADAKYRYVSFVAARGSGRRAARARARPHRHLIKIKYLRSTCLKLSIIVRREVASPCGHATRDASTRPRCCYAADSRPRNLDMTRRRNKNNEHPAVGKVAVGGRLGSRRASTTLRGRRSAGRSRRRGAGRGGAAARPAVPVRLPAPLAAPVIPPLAGSGVVRTDSAMRELAAHVAGRARTHSPAHHREPHDSDVIVPLPCYVLSVYT</sequence>
<reference evidence="2 3" key="1">
    <citation type="journal article" date="2019" name="Commun. Biol.">
        <title>The bagworm genome reveals a unique fibroin gene that provides high tensile strength.</title>
        <authorList>
            <person name="Kono N."/>
            <person name="Nakamura H."/>
            <person name="Ohtoshi R."/>
            <person name="Tomita M."/>
            <person name="Numata K."/>
            <person name="Arakawa K."/>
        </authorList>
    </citation>
    <scope>NUCLEOTIDE SEQUENCE [LARGE SCALE GENOMIC DNA]</scope>
</reference>
<protein>
    <submittedName>
        <fullName evidence="2">Uncharacterized protein</fullName>
    </submittedName>
</protein>
<comment type="caution">
    <text evidence="2">The sequence shown here is derived from an EMBL/GenBank/DDBJ whole genome shotgun (WGS) entry which is preliminary data.</text>
</comment>
<dbReference type="AlphaFoldDB" id="A0A4C1Z653"/>
<feature type="compositionally biased region" description="Basic residues" evidence="1">
    <location>
        <begin position="153"/>
        <end position="166"/>
    </location>
</feature>
<organism evidence="2 3">
    <name type="scientific">Eumeta variegata</name>
    <name type="common">Bagworm moth</name>
    <name type="synonym">Eumeta japonica</name>
    <dbReference type="NCBI Taxonomy" id="151549"/>
    <lineage>
        <taxon>Eukaryota</taxon>
        <taxon>Metazoa</taxon>
        <taxon>Ecdysozoa</taxon>
        <taxon>Arthropoda</taxon>
        <taxon>Hexapoda</taxon>
        <taxon>Insecta</taxon>
        <taxon>Pterygota</taxon>
        <taxon>Neoptera</taxon>
        <taxon>Endopterygota</taxon>
        <taxon>Lepidoptera</taxon>
        <taxon>Glossata</taxon>
        <taxon>Ditrysia</taxon>
        <taxon>Tineoidea</taxon>
        <taxon>Psychidae</taxon>
        <taxon>Oiketicinae</taxon>
        <taxon>Eumeta</taxon>
    </lineage>
</organism>
<evidence type="ECO:0000313" key="2">
    <source>
        <dbReference type="EMBL" id="GBP82633.1"/>
    </source>
</evidence>
<gene>
    <name evidence="2" type="ORF">EVAR_48514_1</name>
</gene>
<evidence type="ECO:0000256" key="1">
    <source>
        <dbReference type="SAM" id="MobiDB-lite"/>
    </source>
</evidence>
<name>A0A4C1Z653_EUMVA</name>
<dbReference type="Proteomes" id="UP000299102">
    <property type="component" value="Unassembled WGS sequence"/>
</dbReference>
<evidence type="ECO:0000313" key="3">
    <source>
        <dbReference type="Proteomes" id="UP000299102"/>
    </source>
</evidence>
<keyword evidence="3" id="KW-1185">Reference proteome</keyword>
<accession>A0A4C1Z653</accession>
<feature type="region of interest" description="Disordered" evidence="1">
    <location>
        <begin position="145"/>
        <end position="175"/>
    </location>
</feature>
<dbReference type="EMBL" id="BGZK01001575">
    <property type="protein sequence ID" value="GBP82633.1"/>
    <property type="molecule type" value="Genomic_DNA"/>
</dbReference>